<evidence type="ECO:0000259" key="4">
    <source>
        <dbReference type="PROSITE" id="PS52019"/>
    </source>
</evidence>
<comment type="caution">
    <text evidence="5">The sequence shown here is derived from an EMBL/GenBank/DDBJ whole genome shotgun (WGS) entry which is preliminary data.</text>
</comment>
<dbReference type="PROSITE" id="PS52019">
    <property type="entry name" value="PKS_MFAS_DH"/>
    <property type="match status" value="1"/>
</dbReference>
<dbReference type="InterPro" id="IPR050559">
    <property type="entry name" value="P-Pant_transferase_sf"/>
</dbReference>
<feature type="domain" description="PKS/mFAS DH" evidence="4">
    <location>
        <begin position="1"/>
        <end position="257"/>
    </location>
</feature>
<reference evidence="5 6" key="1">
    <citation type="journal article" date="2012" name="ISME J.">
        <title>Nitrification expanded: discovery, physiology and genomics of a nitrite-oxidizing bacterium from the phylum Chloroflexi.</title>
        <authorList>
            <person name="Sorokin D.Y."/>
            <person name="Lucker S."/>
            <person name="Vejmelkova D."/>
            <person name="Kostrikina N.A."/>
            <person name="Kleerebezem R."/>
            <person name="Rijpstra W.I."/>
            <person name="Damste J.S."/>
            <person name="Le Paslier D."/>
            <person name="Muyzer G."/>
            <person name="Wagner M."/>
            <person name="van Loosdrecht M.C."/>
            <person name="Daims H."/>
        </authorList>
    </citation>
    <scope>NUCLEOTIDE SEQUENCE [LARGE SCALE GENOMIC DNA]</scope>
    <source>
        <strain evidence="6">none</strain>
    </source>
</reference>
<gene>
    <name evidence="5" type="ORF">NITHO_5830003</name>
</gene>
<evidence type="ECO:0000256" key="2">
    <source>
        <dbReference type="ARBA" id="ARBA00022679"/>
    </source>
</evidence>
<dbReference type="Proteomes" id="UP000004221">
    <property type="component" value="Unassembled WGS sequence"/>
</dbReference>
<protein>
    <submittedName>
        <fullName evidence="5">Beta-ketoacyl synthase</fullName>
    </submittedName>
</protein>
<evidence type="ECO:0000256" key="1">
    <source>
        <dbReference type="ARBA" id="ARBA00010990"/>
    </source>
</evidence>
<dbReference type="InterPro" id="IPR037143">
    <property type="entry name" value="4-PPantetheinyl_Trfase_dom_sf"/>
</dbReference>
<dbReference type="InterPro" id="IPR042104">
    <property type="entry name" value="PKS_dehydratase_sf"/>
</dbReference>
<name>I4EMB3_9BACT</name>
<dbReference type="InterPro" id="IPR049900">
    <property type="entry name" value="PKS_mFAS_DH"/>
</dbReference>
<dbReference type="InterPro" id="IPR049551">
    <property type="entry name" value="PKS_DH_C"/>
</dbReference>
<keyword evidence="6" id="KW-1185">Reference proteome</keyword>
<proteinExistence type="inferred from homology"/>
<dbReference type="PANTHER" id="PTHR12215:SF10">
    <property type="entry name" value="L-AMINOADIPATE-SEMIALDEHYDE DEHYDROGENASE-PHOSPHOPANTETHEINYL TRANSFERASE"/>
    <property type="match status" value="1"/>
</dbReference>
<evidence type="ECO:0000313" key="6">
    <source>
        <dbReference type="Proteomes" id="UP000004221"/>
    </source>
</evidence>
<comment type="similarity">
    <text evidence="1">Belongs to the P-Pant transferase superfamily. Gsp/Sfp/HetI/AcpT family.</text>
</comment>
<dbReference type="Gene3D" id="3.10.129.110">
    <property type="entry name" value="Polyketide synthase dehydratase"/>
    <property type="match status" value="1"/>
</dbReference>
<dbReference type="GO" id="GO:0008897">
    <property type="term" value="F:holo-[acyl-carrier-protein] synthase activity"/>
    <property type="evidence" value="ECO:0007669"/>
    <property type="project" value="InterPro"/>
</dbReference>
<dbReference type="GO" id="GO:0000287">
    <property type="term" value="F:magnesium ion binding"/>
    <property type="evidence" value="ECO:0007669"/>
    <property type="project" value="InterPro"/>
</dbReference>
<dbReference type="EMBL" id="CAGS01000538">
    <property type="protein sequence ID" value="CCF85826.1"/>
    <property type="molecule type" value="Genomic_DNA"/>
</dbReference>
<dbReference type="Pfam" id="PF14765">
    <property type="entry name" value="PS-DH"/>
    <property type="match status" value="1"/>
</dbReference>
<accession>I4EMB3</accession>
<organism evidence="5 6">
    <name type="scientific">Nitrolancea hollandica Lb</name>
    <dbReference type="NCBI Taxonomy" id="1129897"/>
    <lineage>
        <taxon>Bacteria</taxon>
        <taxon>Pseudomonadati</taxon>
        <taxon>Thermomicrobiota</taxon>
        <taxon>Thermomicrobia</taxon>
        <taxon>Sphaerobacterales</taxon>
        <taxon>Sphaerobacterineae</taxon>
        <taxon>Sphaerobacteraceae</taxon>
        <taxon>Nitrolancea</taxon>
    </lineage>
</organism>
<keyword evidence="2" id="KW-0808">Transferase</keyword>
<sequence>MMPLTMSLEILAEAASALVPDRTVVGLRDVLAYRWIAWDDRPQTLRITARHRARIGSDDHVIAEIRNLTEDAESGEPLKSPVIEATVILSGGYPESPGSLLPHPEDGQPSRWQAGRLYPDVMFHGPSWQGVTAIDRTGTQGIVATLRTLPVDSFFRSKSDPRFVLEPVVLDAAGQVIGFWTMEHLASGKVIFPFRVEAIDLYGPSQPAGEDLACVAAIQLLGDQLVRSDIDVVTAEGRLWMRLTGWEDKRFELPSEFIPLIQASSHVEISTGWPEPIASFPYPERLQCRRLAATFPSDQGFWKRVWAQRVLSRRERDQFRQLRTPEIRQLEWLAARTAAKEAVQQLVKARYGLDLLHADIGISPDEEGRPLVGGAWTGTVDARPIISLAHSRGVAVAIAIIKDGDRGARIGIDIEHLCPRPAGFDEVAFTSSEREVLANLPADSREEWLIRCWCAKEAVAKALGTGLIEGPRSVAIAAVDLAGEQVAVRLAGELARRHPDLATISIVARTVRQDDLIVATTIWETADDWLPVLSDERR</sequence>
<feature type="region of interest" description="N-terminal hotdog fold" evidence="3">
    <location>
        <begin position="1"/>
        <end position="94"/>
    </location>
</feature>
<dbReference type="AlphaFoldDB" id="I4EMB3"/>
<dbReference type="InterPro" id="IPR008278">
    <property type="entry name" value="4-PPantetheinyl_Trfase_dom"/>
</dbReference>
<dbReference type="GO" id="GO:0019878">
    <property type="term" value="P:lysine biosynthetic process via aminoadipic acid"/>
    <property type="evidence" value="ECO:0007669"/>
    <property type="project" value="TreeGrafter"/>
</dbReference>
<feature type="region of interest" description="C-terminal hotdog fold" evidence="3">
    <location>
        <begin position="108"/>
        <end position="257"/>
    </location>
</feature>
<evidence type="ECO:0000313" key="5">
    <source>
        <dbReference type="EMBL" id="CCF85826.1"/>
    </source>
</evidence>
<dbReference type="PANTHER" id="PTHR12215">
    <property type="entry name" value="PHOSPHOPANTETHEINE TRANSFERASE"/>
    <property type="match status" value="1"/>
</dbReference>
<dbReference type="GO" id="GO:0005829">
    <property type="term" value="C:cytosol"/>
    <property type="evidence" value="ECO:0007669"/>
    <property type="project" value="TreeGrafter"/>
</dbReference>
<evidence type="ECO:0000256" key="3">
    <source>
        <dbReference type="PROSITE-ProRule" id="PRU01363"/>
    </source>
</evidence>
<dbReference type="Pfam" id="PF01648">
    <property type="entry name" value="ACPS"/>
    <property type="match status" value="1"/>
</dbReference>
<comment type="caution">
    <text evidence="3">Lacks conserved residue(s) required for the propagation of feature annotation.</text>
</comment>
<dbReference type="Gene3D" id="3.90.470.20">
    <property type="entry name" value="4'-phosphopantetheinyl transferase domain"/>
    <property type="match status" value="2"/>
</dbReference>
<dbReference type="SUPFAM" id="SSF56214">
    <property type="entry name" value="4'-phosphopantetheinyl transferase"/>
    <property type="match status" value="2"/>
</dbReference>